<feature type="transmembrane region" description="Helical" evidence="5">
    <location>
        <begin position="61"/>
        <end position="79"/>
    </location>
</feature>
<evidence type="ECO:0000313" key="6">
    <source>
        <dbReference type="EMBL" id="NDV12533.1"/>
    </source>
</evidence>
<dbReference type="EMBL" id="JAAGAA010000005">
    <property type="protein sequence ID" value="NDV12533.1"/>
    <property type="molecule type" value="Genomic_DNA"/>
</dbReference>
<gene>
    <name evidence="6" type="primary">frdD</name>
    <name evidence="6" type="ORF">GZH52_06945</name>
</gene>
<evidence type="ECO:0000256" key="1">
    <source>
        <dbReference type="ARBA" id="ARBA00022475"/>
    </source>
</evidence>
<dbReference type="GO" id="GO:0006106">
    <property type="term" value="P:fumarate metabolic process"/>
    <property type="evidence" value="ECO:0007669"/>
    <property type="project" value="InterPro"/>
</dbReference>
<sequence>MSDQLKRSNEPVFWLLFGAGGMLAALIGAALVFVLVFAVPLGLMPEAALSYGAARAFAQHWLAKAFLFVVVSLFFWHAVHRIFHSLHDIGVHAGRGARVLVYGSALAGTVAAAFALALIGG</sequence>
<protein>
    <submittedName>
        <fullName evidence="6">Fumarate reductase subunit FrdD</fullName>
    </submittedName>
</protein>
<keyword evidence="3 5" id="KW-1133">Transmembrane helix</keyword>
<reference evidence="6 7" key="1">
    <citation type="submission" date="2020-02" db="EMBL/GenBank/DDBJ databases">
        <authorList>
            <person name="Yang Z."/>
        </authorList>
    </citation>
    <scope>NUCLEOTIDE SEQUENCE [LARGE SCALE GENOMIC DNA]</scope>
    <source>
        <strain evidence="6 7">HX-7-9</strain>
    </source>
</reference>
<evidence type="ECO:0000313" key="7">
    <source>
        <dbReference type="Proteomes" id="UP000482578"/>
    </source>
</evidence>
<dbReference type="Pfam" id="PF02313">
    <property type="entry name" value="Fumarate_red_D"/>
    <property type="match status" value="1"/>
</dbReference>
<keyword evidence="7" id="KW-1185">Reference proteome</keyword>
<proteinExistence type="inferred from homology"/>
<keyword evidence="1" id="KW-1003">Cell membrane</keyword>
<organism evidence="6 7">
    <name type="scientific">Crenobacter caeni</name>
    <dbReference type="NCBI Taxonomy" id="2705474"/>
    <lineage>
        <taxon>Bacteria</taxon>
        <taxon>Pseudomonadati</taxon>
        <taxon>Pseudomonadota</taxon>
        <taxon>Betaproteobacteria</taxon>
        <taxon>Neisseriales</taxon>
        <taxon>Neisseriaceae</taxon>
        <taxon>Crenobacter</taxon>
    </lineage>
</organism>
<keyword evidence="4 5" id="KW-0472">Membrane</keyword>
<comment type="caution">
    <text evidence="6">The sequence shown here is derived from an EMBL/GenBank/DDBJ whole genome shotgun (WGS) entry which is preliminary data.</text>
</comment>
<evidence type="ECO:0000256" key="3">
    <source>
        <dbReference type="ARBA" id="ARBA00022989"/>
    </source>
</evidence>
<dbReference type="NCBIfam" id="NF003977">
    <property type="entry name" value="PRK05470.1-1"/>
    <property type="match status" value="1"/>
</dbReference>
<accession>A0A6B2KR17</accession>
<dbReference type="AlphaFoldDB" id="A0A6B2KR17"/>
<evidence type="ECO:0000256" key="4">
    <source>
        <dbReference type="ARBA" id="ARBA00023136"/>
    </source>
</evidence>
<dbReference type="Gene3D" id="1.20.1300.10">
    <property type="entry name" value="Fumarate reductase/succinate dehydrogenase, transmembrane subunit"/>
    <property type="match status" value="1"/>
</dbReference>
<name>A0A6B2KR17_9NEIS</name>
<dbReference type="RefSeq" id="WP_163315761.1">
    <property type="nucleotide sequence ID" value="NZ_JAAGAA010000005.1"/>
</dbReference>
<dbReference type="GO" id="GO:0016020">
    <property type="term" value="C:membrane"/>
    <property type="evidence" value="ECO:0007669"/>
    <property type="project" value="InterPro"/>
</dbReference>
<feature type="transmembrane region" description="Helical" evidence="5">
    <location>
        <begin position="12"/>
        <end position="41"/>
    </location>
</feature>
<dbReference type="Proteomes" id="UP000482578">
    <property type="component" value="Unassembled WGS sequence"/>
</dbReference>
<evidence type="ECO:0000256" key="2">
    <source>
        <dbReference type="ARBA" id="ARBA00022692"/>
    </source>
</evidence>
<evidence type="ECO:0000256" key="5">
    <source>
        <dbReference type="SAM" id="Phobius"/>
    </source>
</evidence>
<dbReference type="CDD" id="cd00547">
    <property type="entry name" value="QFR_TypeD_subunitD"/>
    <property type="match status" value="1"/>
</dbReference>
<dbReference type="InterPro" id="IPR003418">
    <property type="entry name" value="Fumarate_red_D"/>
</dbReference>
<dbReference type="InterPro" id="IPR034804">
    <property type="entry name" value="SQR/QFR_C/D"/>
</dbReference>
<dbReference type="PIRSF" id="PIRSF000179">
    <property type="entry name" value="FrdD"/>
    <property type="match status" value="1"/>
</dbReference>
<dbReference type="HAMAP" id="MF_00709">
    <property type="entry name" value="Fumarate_red_D"/>
    <property type="match status" value="1"/>
</dbReference>
<keyword evidence="2 5" id="KW-0812">Transmembrane</keyword>
<dbReference type="SUPFAM" id="SSF81343">
    <property type="entry name" value="Fumarate reductase respiratory complex transmembrane subunits"/>
    <property type="match status" value="1"/>
</dbReference>
<feature type="transmembrane region" description="Helical" evidence="5">
    <location>
        <begin position="99"/>
        <end position="119"/>
    </location>
</feature>